<organism evidence="3 4">
    <name type="scientific">Candidatus Electrothrix communis</name>
    <dbReference type="NCBI Taxonomy" id="1859133"/>
    <lineage>
        <taxon>Bacteria</taxon>
        <taxon>Pseudomonadati</taxon>
        <taxon>Thermodesulfobacteriota</taxon>
        <taxon>Desulfobulbia</taxon>
        <taxon>Desulfobulbales</taxon>
        <taxon>Desulfobulbaceae</taxon>
        <taxon>Candidatus Electrothrix</taxon>
    </lineage>
</organism>
<protein>
    <submittedName>
        <fullName evidence="3">Uncharacterized protein</fullName>
    </submittedName>
</protein>
<accession>A0A444IX87</accession>
<evidence type="ECO:0000256" key="1">
    <source>
        <dbReference type="SAM" id="Coils"/>
    </source>
</evidence>
<dbReference type="Proteomes" id="UP000288086">
    <property type="component" value="Unassembled WGS sequence"/>
</dbReference>
<proteinExistence type="predicted"/>
<sequence length="172" mass="19335">MSTTQLLLAGVISLAIITAPGFHTASAEGLNADTKKSERKYRKTKTGEGAMTQKMLEACIKLKSEIDEEYEKISASKEEFDALNNEISDLAASLKENKEKLDNNDQKIIDEHNEQVDLYNKKLEELKEIETAYNKKSAPYQEKSAQLEKECNGQPYYEDDYAATVKKTGKSL</sequence>
<feature type="coiled-coil region" evidence="1">
    <location>
        <begin position="66"/>
        <end position="129"/>
    </location>
</feature>
<reference evidence="3 4" key="1">
    <citation type="submission" date="2017-01" db="EMBL/GenBank/DDBJ databases">
        <title>The cable genome- insights into the physiology and evolution of filamentous bacteria capable of sulfide oxidation via long distance electron transfer.</title>
        <authorList>
            <person name="Schreiber L."/>
            <person name="Bjerg J.T."/>
            <person name="Boggild A."/>
            <person name="Van De Vossenberg J."/>
            <person name="Meysman F."/>
            <person name="Nielsen L.P."/>
            <person name="Schramm A."/>
            <person name="Kjeldsen K.U."/>
        </authorList>
    </citation>
    <scope>NUCLEOTIDE SEQUENCE [LARGE SCALE GENOMIC DNA]</scope>
    <source>
        <strain evidence="3">A1</strain>
    </source>
</reference>
<evidence type="ECO:0000313" key="4">
    <source>
        <dbReference type="Proteomes" id="UP000288086"/>
    </source>
</evidence>
<dbReference type="AlphaFoldDB" id="A0A444IX87"/>
<comment type="caution">
    <text evidence="3">The sequence shown here is derived from an EMBL/GenBank/DDBJ whole genome shotgun (WGS) entry which is preliminary data.</text>
</comment>
<evidence type="ECO:0000313" key="3">
    <source>
        <dbReference type="EMBL" id="RWX45453.1"/>
    </source>
</evidence>
<keyword evidence="4" id="KW-1185">Reference proteome</keyword>
<evidence type="ECO:0000256" key="2">
    <source>
        <dbReference type="SAM" id="MobiDB-lite"/>
    </source>
</evidence>
<name>A0A444IX87_9BACT</name>
<feature type="region of interest" description="Disordered" evidence="2">
    <location>
        <begin position="29"/>
        <end position="48"/>
    </location>
</feature>
<dbReference type="EMBL" id="MTKP01000327">
    <property type="protein sequence ID" value="RWX45453.1"/>
    <property type="molecule type" value="Genomic_DNA"/>
</dbReference>
<keyword evidence="1" id="KW-0175">Coiled coil</keyword>
<gene>
    <name evidence="3" type="ORF">VT98_13271</name>
</gene>